<dbReference type="EMBL" id="SDHZ01000001">
    <property type="protein sequence ID" value="RXK85697.1"/>
    <property type="molecule type" value="Genomic_DNA"/>
</dbReference>
<dbReference type="InterPro" id="IPR012340">
    <property type="entry name" value="NA-bd_OB-fold"/>
</dbReference>
<name>A0A4Q1D8M0_9BACT</name>
<dbReference type="Proteomes" id="UP000290545">
    <property type="component" value="Unassembled WGS sequence"/>
</dbReference>
<dbReference type="PROSITE" id="PS51857">
    <property type="entry name" value="CSD_2"/>
    <property type="match status" value="1"/>
</dbReference>
<dbReference type="AlphaFoldDB" id="A0A4Q1D8M0"/>
<dbReference type="CDD" id="cd04458">
    <property type="entry name" value="CSP_CDS"/>
    <property type="match status" value="1"/>
</dbReference>
<dbReference type="OrthoDB" id="1493235at2"/>
<dbReference type="Gene3D" id="2.40.50.140">
    <property type="entry name" value="Nucleic acid-binding proteins"/>
    <property type="match status" value="1"/>
</dbReference>
<dbReference type="InterPro" id="IPR011129">
    <property type="entry name" value="CSD"/>
</dbReference>
<reference evidence="3 4" key="1">
    <citation type="submission" date="2019-01" db="EMBL/GenBank/DDBJ databases">
        <title>Filimonas sp. strain TTM-71.</title>
        <authorList>
            <person name="Chen W.-M."/>
        </authorList>
    </citation>
    <scope>NUCLEOTIDE SEQUENCE [LARGE SCALE GENOMIC DNA]</scope>
    <source>
        <strain evidence="3 4">TTM-71</strain>
    </source>
</reference>
<dbReference type="RefSeq" id="WP_129001450.1">
    <property type="nucleotide sequence ID" value="NZ_SDHZ01000001.1"/>
</dbReference>
<gene>
    <name evidence="3" type="ORF">ESB13_02460</name>
</gene>
<feature type="compositionally biased region" description="Basic and acidic residues" evidence="1">
    <location>
        <begin position="8"/>
        <end position="42"/>
    </location>
</feature>
<sequence>MAKSQETFSKREKEKQRLKKQQDKQEKMKERKNNKDNKKSLDDMMVYLDEDGNLTDVPTDPSKKKVFAAEDIQISIPKSEDRPAEGPRTGVISYFNHQKGFGFINDLETQERVFVHINELSFPVKENDKVLFETGKGPQGPVALNVTAFK</sequence>
<feature type="domain" description="CSD" evidence="2">
    <location>
        <begin position="87"/>
        <end position="148"/>
    </location>
</feature>
<dbReference type="InterPro" id="IPR050181">
    <property type="entry name" value="Cold_shock_domain"/>
</dbReference>
<evidence type="ECO:0000313" key="4">
    <source>
        <dbReference type="Proteomes" id="UP000290545"/>
    </source>
</evidence>
<protein>
    <submittedName>
        <fullName evidence="3">Cold shock domain-containing protein</fullName>
    </submittedName>
</protein>
<organism evidence="3 4">
    <name type="scientific">Filimonas effusa</name>
    <dbReference type="NCBI Taxonomy" id="2508721"/>
    <lineage>
        <taxon>Bacteria</taxon>
        <taxon>Pseudomonadati</taxon>
        <taxon>Bacteroidota</taxon>
        <taxon>Chitinophagia</taxon>
        <taxon>Chitinophagales</taxon>
        <taxon>Chitinophagaceae</taxon>
        <taxon>Filimonas</taxon>
    </lineage>
</organism>
<proteinExistence type="predicted"/>
<comment type="caution">
    <text evidence="3">The sequence shown here is derived from an EMBL/GenBank/DDBJ whole genome shotgun (WGS) entry which is preliminary data.</text>
</comment>
<dbReference type="Pfam" id="PF00313">
    <property type="entry name" value="CSD"/>
    <property type="match status" value="1"/>
</dbReference>
<dbReference type="GO" id="GO:0005829">
    <property type="term" value="C:cytosol"/>
    <property type="evidence" value="ECO:0007669"/>
    <property type="project" value="UniProtKB-ARBA"/>
</dbReference>
<evidence type="ECO:0000313" key="3">
    <source>
        <dbReference type="EMBL" id="RXK85697.1"/>
    </source>
</evidence>
<dbReference type="PANTHER" id="PTHR11544">
    <property type="entry name" value="COLD SHOCK DOMAIN CONTAINING PROTEINS"/>
    <property type="match status" value="1"/>
</dbReference>
<dbReference type="GO" id="GO:0003676">
    <property type="term" value="F:nucleic acid binding"/>
    <property type="evidence" value="ECO:0007669"/>
    <property type="project" value="InterPro"/>
</dbReference>
<dbReference type="InterPro" id="IPR002059">
    <property type="entry name" value="CSP_DNA-bd"/>
</dbReference>
<evidence type="ECO:0000259" key="2">
    <source>
        <dbReference type="PROSITE" id="PS51857"/>
    </source>
</evidence>
<keyword evidence="4" id="KW-1185">Reference proteome</keyword>
<dbReference type="SMART" id="SM00357">
    <property type="entry name" value="CSP"/>
    <property type="match status" value="1"/>
</dbReference>
<accession>A0A4Q1D8M0</accession>
<feature type="region of interest" description="Disordered" evidence="1">
    <location>
        <begin position="1"/>
        <end position="43"/>
    </location>
</feature>
<evidence type="ECO:0000256" key="1">
    <source>
        <dbReference type="SAM" id="MobiDB-lite"/>
    </source>
</evidence>
<dbReference type="SUPFAM" id="SSF50249">
    <property type="entry name" value="Nucleic acid-binding proteins"/>
    <property type="match status" value="1"/>
</dbReference>